<protein>
    <recommendedName>
        <fullName evidence="3">ASPIC/UnbV domain-containing protein</fullName>
    </recommendedName>
</protein>
<dbReference type="EMBL" id="SRSF01000005">
    <property type="protein sequence ID" value="THH37869.1"/>
    <property type="molecule type" value="Genomic_DNA"/>
</dbReference>
<accession>A0A4S4NEE5</accession>
<gene>
    <name evidence="4" type="ORF">E4021_12580</name>
</gene>
<dbReference type="Pfam" id="PF07593">
    <property type="entry name" value="UnbV_ASPIC"/>
    <property type="match status" value="1"/>
</dbReference>
<evidence type="ECO:0000256" key="2">
    <source>
        <dbReference type="SAM" id="SignalP"/>
    </source>
</evidence>
<dbReference type="RefSeq" id="WP_136459717.1">
    <property type="nucleotide sequence ID" value="NZ_SRSF01000005.1"/>
</dbReference>
<evidence type="ECO:0000259" key="3">
    <source>
        <dbReference type="Pfam" id="PF07593"/>
    </source>
</evidence>
<dbReference type="Proteomes" id="UP000308528">
    <property type="component" value="Unassembled WGS sequence"/>
</dbReference>
<name>A0A4S4NEE5_9BACT</name>
<dbReference type="InterPro" id="IPR013517">
    <property type="entry name" value="FG-GAP"/>
</dbReference>
<dbReference type="InterPro" id="IPR027039">
    <property type="entry name" value="Crtac1"/>
</dbReference>
<comment type="caution">
    <text evidence="4">The sequence shown here is derived from an EMBL/GenBank/DDBJ whole genome shotgun (WGS) entry which is preliminary data.</text>
</comment>
<feature type="domain" description="ASPIC/UnbV" evidence="3">
    <location>
        <begin position="416"/>
        <end position="480"/>
    </location>
</feature>
<dbReference type="InterPro" id="IPR011519">
    <property type="entry name" value="UnbV_ASPIC"/>
</dbReference>
<organism evidence="4 5">
    <name type="scientific">Neolewinella litorea</name>
    <dbReference type="NCBI Taxonomy" id="2562452"/>
    <lineage>
        <taxon>Bacteria</taxon>
        <taxon>Pseudomonadati</taxon>
        <taxon>Bacteroidota</taxon>
        <taxon>Saprospiria</taxon>
        <taxon>Saprospirales</taxon>
        <taxon>Lewinellaceae</taxon>
        <taxon>Neolewinella</taxon>
    </lineage>
</organism>
<feature type="signal peptide" evidence="2">
    <location>
        <begin position="1"/>
        <end position="37"/>
    </location>
</feature>
<evidence type="ECO:0000256" key="1">
    <source>
        <dbReference type="ARBA" id="ARBA00022729"/>
    </source>
</evidence>
<sequence length="571" mass="61503">MIKQPYGHVSQEACPLSFLTMRLRLLLCCLLLASALAGQDPFRDATAGSGIDVSARVRGVSVCDPNGDGHPDLFLSVLDGPNRLYQNDGHARFTEVGHRTPLANAGPTQFSLWVDLDGDGDQDAVLGQPDLPARLYRNDGGTFTDLTAGSGLELRARVQAGAVLDYDGDGLPDLFFSCLNAPDRLYRNEGGFLFREVGGDAGAAQSGLGMGCLAFDYDLDGDPDLYLVRDGLQPNTLLRNDGGTFTDVSAASGANVVGDGMGVDAADYDLDGDFDLYVTNLYENFLLENRGDGTFREVGFDARVNDLGMGWGTAWLDYDLDGYPDLYVANETGFTVAGRRYNNILYRNLGNGSFAPAAPPEADISSARSAYGTATADFDGDGRPDLFVGNSGQPSQLFLNTTATAYHWVAFDVPTIGARLRCWSGGRMHIGEVRAGGSYASQHEGVVRFGVGAADRVDSLLIDLPGAETLRYYDLAVDRLHRLPDRENTTSILPTAVTGGGVYPNPTTGHLYLSRAASDLRVFDVLGRLLLVAEGEHRELKLPDHLPPGIYRMTGVRDDRPFSATLYLRSH</sequence>
<dbReference type="Gene3D" id="2.130.10.130">
    <property type="entry name" value="Integrin alpha, N-terminal"/>
    <property type="match status" value="2"/>
</dbReference>
<reference evidence="4 5" key="1">
    <citation type="submission" date="2019-04" db="EMBL/GenBank/DDBJ databases">
        <title>Lewinella litorea sp. nov., isolated from a marine sand.</title>
        <authorList>
            <person name="Yoon J.-H."/>
        </authorList>
    </citation>
    <scope>NUCLEOTIDE SEQUENCE [LARGE SCALE GENOMIC DNA]</scope>
    <source>
        <strain evidence="4 5">HSMS-39</strain>
    </source>
</reference>
<feature type="chain" id="PRO_5020813272" description="ASPIC/UnbV domain-containing protein" evidence="2">
    <location>
        <begin position="38"/>
        <end position="571"/>
    </location>
</feature>
<proteinExistence type="predicted"/>
<dbReference type="AlphaFoldDB" id="A0A4S4NEE5"/>
<dbReference type="PANTHER" id="PTHR16026">
    <property type="entry name" value="CARTILAGE ACIDIC PROTEIN 1"/>
    <property type="match status" value="1"/>
</dbReference>
<dbReference type="OrthoDB" id="9816120at2"/>
<evidence type="ECO:0000313" key="4">
    <source>
        <dbReference type="EMBL" id="THH37869.1"/>
    </source>
</evidence>
<dbReference type="Pfam" id="PF13517">
    <property type="entry name" value="FG-GAP_3"/>
    <property type="match status" value="4"/>
</dbReference>
<keyword evidence="5" id="KW-1185">Reference proteome</keyword>
<dbReference type="InterPro" id="IPR028994">
    <property type="entry name" value="Integrin_alpha_N"/>
</dbReference>
<dbReference type="SUPFAM" id="SSF69318">
    <property type="entry name" value="Integrin alpha N-terminal domain"/>
    <property type="match status" value="1"/>
</dbReference>
<dbReference type="PANTHER" id="PTHR16026:SF0">
    <property type="entry name" value="CARTILAGE ACIDIC PROTEIN 1"/>
    <property type="match status" value="1"/>
</dbReference>
<keyword evidence="1 2" id="KW-0732">Signal</keyword>
<evidence type="ECO:0000313" key="5">
    <source>
        <dbReference type="Proteomes" id="UP000308528"/>
    </source>
</evidence>